<proteinExistence type="predicted"/>
<dbReference type="SMART" id="SM00271">
    <property type="entry name" value="DnaJ"/>
    <property type="match status" value="1"/>
</dbReference>
<dbReference type="OMA" id="FELFNMM"/>
<dbReference type="PROSITE" id="PS00636">
    <property type="entry name" value="DNAJ_1"/>
    <property type="match status" value="1"/>
</dbReference>
<feature type="compositionally biased region" description="Low complexity" evidence="1">
    <location>
        <begin position="211"/>
        <end position="228"/>
    </location>
</feature>
<dbReference type="Proteomes" id="UP000008837">
    <property type="component" value="Unassembled WGS sequence"/>
</dbReference>
<dbReference type="VEuPathDB" id="FungiDB:MGL_0024"/>
<dbReference type="InterPro" id="IPR001623">
    <property type="entry name" value="DnaJ_domain"/>
</dbReference>
<feature type="compositionally biased region" description="Basic residues" evidence="1">
    <location>
        <begin position="317"/>
        <end position="326"/>
    </location>
</feature>
<dbReference type="GO" id="GO:0005737">
    <property type="term" value="C:cytoplasm"/>
    <property type="evidence" value="ECO:0007669"/>
    <property type="project" value="TreeGrafter"/>
</dbReference>
<dbReference type="KEGG" id="mgl:MGL_0024"/>
<evidence type="ECO:0000259" key="2">
    <source>
        <dbReference type="PROSITE" id="PS50076"/>
    </source>
</evidence>
<protein>
    <recommendedName>
        <fullName evidence="2">J domain-containing protein</fullName>
    </recommendedName>
</protein>
<feature type="region of interest" description="Disordered" evidence="1">
    <location>
        <begin position="281"/>
        <end position="326"/>
    </location>
</feature>
<dbReference type="CDD" id="cd06257">
    <property type="entry name" value="DnaJ"/>
    <property type="match status" value="1"/>
</dbReference>
<dbReference type="Pfam" id="PF00226">
    <property type="entry name" value="DnaJ"/>
    <property type="match status" value="1"/>
</dbReference>
<dbReference type="InParanoid" id="A8PRD0"/>
<dbReference type="Gene3D" id="1.10.287.110">
    <property type="entry name" value="DnaJ domain"/>
    <property type="match status" value="1"/>
</dbReference>
<dbReference type="EMBL" id="AAYY01000001">
    <property type="protein sequence ID" value="EDP45035.1"/>
    <property type="molecule type" value="Genomic_DNA"/>
</dbReference>
<dbReference type="RefSeq" id="XP_001732249.1">
    <property type="nucleotide sequence ID" value="XM_001732197.1"/>
</dbReference>
<dbReference type="GO" id="GO:0044183">
    <property type="term" value="F:protein folding chaperone"/>
    <property type="evidence" value="ECO:0007669"/>
    <property type="project" value="TreeGrafter"/>
</dbReference>
<evidence type="ECO:0000313" key="4">
    <source>
        <dbReference type="Proteomes" id="UP000008837"/>
    </source>
</evidence>
<dbReference type="InterPro" id="IPR018253">
    <property type="entry name" value="DnaJ_domain_CS"/>
</dbReference>
<dbReference type="SUPFAM" id="SSF46565">
    <property type="entry name" value="Chaperone J-domain"/>
    <property type="match status" value="1"/>
</dbReference>
<reference evidence="3 4" key="1">
    <citation type="journal article" date="2007" name="Proc. Natl. Acad. Sci. U.S.A.">
        <title>Dandruff-associated Malassezia genomes reveal convergent and divergent virulence traits shared with plant and human fungal pathogens.</title>
        <authorList>
            <person name="Xu J."/>
            <person name="Saunders C.W."/>
            <person name="Hu P."/>
            <person name="Grant R.A."/>
            <person name="Boekhout T."/>
            <person name="Kuramae E.E."/>
            <person name="Kronstad J.W."/>
            <person name="Deangelis Y.M."/>
            <person name="Reeder N.L."/>
            <person name="Johnstone K.R."/>
            <person name="Leland M."/>
            <person name="Fieno A.M."/>
            <person name="Begley W.M."/>
            <person name="Sun Y."/>
            <person name="Lacey M.P."/>
            <person name="Chaudhary T."/>
            <person name="Keough T."/>
            <person name="Chu L."/>
            <person name="Sears R."/>
            <person name="Yuan B."/>
            <person name="Dawson T.L.Jr."/>
        </authorList>
    </citation>
    <scope>NUCLEOTIDE SEQUENCE [LARGE SCALE GENOMIC DNA]</scope>
    <source>
        <strain evidence="4">ATCC MYA-4612 / CBS 7966</strain>
    </source>
</reference>
<evidence type="ECO:0000256" key="1">
    <source>
        <dbReference type="SAM" id="MobiDB-lite"/>
    </source>
</evidence>
<dbReference type="GO" id="GO:0051087">
    <property type="term" value="F:protein-folding chaperone binding"/>
    <property type="evidence" value="ECO:0007669"/>
    <property type="project" value="TreeGrafter"/>
</dbReference>
<feature type="domain" description="J" evidence="2">
    <location>
        <begin position="4"/>
        <end position="71"/>
    </location>
</feature>
<keyword evidence="4" id="KW-1185">Reference proteome</keyword>
<dbReference type="OrthoDB" id="10250354at2759"/>
<accession>A8PRD0</accession>
<organism evidence="3 4">
    <name type="scientific">Malassezia globosa (strain ATCC MYA-4612 / CBS 7966)</name>
    <name type="common">Dandruff-associated fungus</name>
    <dbReference type="NCBI Taxonomy" id="425265"/>
    <lineage>
        <taxon>Eukaryota</taxon>
        <taxon>Fungi</taxon>
        <taxon>Dikarya</taxon>
        <taxon>Basidiomycota</taxon>
        <taxon>Ustilaginomycotina</taxon>
        <taxon>Malasseziomycetes</taxon>
        <taxon>Malasseziales</taxon>
        <taxon>Malasseziaceae</taxon>
        <taxon>Malassezia</taxon>
    </lineage>
</organism>
<gene>
    <name evidence="3" type="ORF">MGL_0024</name>
</gene>
<sequence length="326" mass="35669">MPNDWYAILEVEPSATAGDIRTAYRKQALRSHPDRAAADNKEQATAKFKLVAEAYEVLSDDRRRWEYDRFEYPLLSGEMPDGFEPQSSMSPNGHTFVWESSFDSARRAQGRNGADAFGRAPFDPFELFNSMFSRDFHEMEMNHGWDNGFASMTDLHAMPAFGRPTSFGAPPPGFMHNPFAGIPMHHESPLGGVGMSPFGLMSGLSPMHTSAPGESAFSTSSSSFSFNGGTSGTGGTSETRRTTVVNGRRETIITKRDEKGNETVRRISPDGETVHVNGQLQSAIDAAPQPKAVEMASGGESSSKESRSGDSTNSQSSRRKKWLFFG</sequence>
<dbReference type="GO" id="GO:0051082">
    <property type="term" value="F:unfolded protein binding"/>
    <property type="evidence" value="ECO:0007669"/>
    <property type="project" value="TreeGrafter"/>
</dbReference>
<name>A8PRD0_MALGO</name>
<dbReference type="PANTHER" id="PTHR43948">
    <property type="entry name" value="DNAJ HOMOLOG SUBFAMILY B"/>
    <property type="match status" value="1"/>
</dbReference>
<evidence type="ECO:0000313" key="3">
    <source>
        <dbReference type="EMBL" id="EDP45035.1"/>
    </source>
</evidence>
<comment type="caution">
    <text evidence="3">The sequence shown here is derived from an EMBL/GenBank/DDBJ whole genome shotgun (WGS) entry which is preliminary data.</text>
</comment>
<dbReference type="PANTHER" id="PTHR43948:SF10">
    <property type="entry name" value="MRJ, ISOFORM E"/>
    <property type="match status" value="1"/>
</dbReference>
<dbReference type="AlphaFoldDB" id="A8PRD0"/>
<dbReference type="InterPro" id="IPR036869">
    <property type="entry name" value="J_dom_sf"/>
</dbReference>
<dbReference type="STRING" id="425265.A8PRD0"/>
<feature type="region of interest" description="Disordered" evidence="1">
    <location>
        <begin position="211"/>
        <end position="250"/>
    </location>
</feature>
<dbReference type="PRINTS" id="PR00625">
    <property type="entry name" value="JDOMAIN"/>
</dbReference>
<dbReference type="GeneID" id="5856555"/>
<dbReference type="PROSITE" id="PS50076">
    <property type="entry name" value="DNAJ_2"/>
    <property type="match status" value="1"/>
</dbReference>